<sequence length="20" mass="2357">MECNKQSRYSGQSLDKVVRQ</sequence>
<dbReference type="AlphaFoldDB" id="A0A2P2IMT1"/>
<organism evidence="2">
    <name type="scientific">Rhizophora mucronata</name>
    <name type="common">Asiatic mangrove</name>
    <dbReference type="NCBI Taxonomy" id="61149"/>
    <lineage>
        <taxon>Eukaryota</taxon>
        <taxon>Viridiplantae</taxon>
        <taxon>Streptophyta</taxon>
        <taxon>Embryophyta</taxon>
        <taxon>Tracheophyta</taxon>
        <taxon>Spermatophyta</taxon>
        <taxon>Magnoliopsida</taxon>
        <taxon>eudicotyledons</taxon>
        <taxon>Gunneridae</taxon>
        <taxon>Pentapetalae</taxon>
        <taxon>rosids</taxon>
        <taxon>fabids</taxon>
        <taxon>Malpighiales</taxon>
        <taxon>Rhizophoraceae</taxon>
        <taxon>Rhizophora</taxon>
    </lineage>
</organism>
<reference evidence="2" key="1">
    <citation type="submission" date="2018-02" db="EMBL/GenBank/DDBJ databases">
        <title>Rhizophora mucronata_Transcriptome.</title>
        <authorList>
            <person name="Meera S.P."/>
            <person name="Sreeshan A."/>
            <person name="Augustine A."/>
        </authorList>
    </citation>
    <scope>NUCLEOTIDE SEQUENCE</scope>
    <source>
        <tissue evidence="2">Leaf</tissue>
    </source>
</reference>
<proteinExistence type="predicted"/>
<name>A0A2P2IMT1_RHIMU</name>
<feature type="compositionally biased region" description="Polar residues" evidence="1">
    <location>
        <begin position="1"/>
        <end position="13"/>
    </location>
</feature>
<protein>
    <submittedName>
        <fullName evidence="2">Uncharacterized protein</fullName>
    </submittedName>
</protein>
<feature type="region of interest" description="Disordered" evidence="1">
    <location>
        <begin position="1"/>
        <end position="20"/>
    </location>
</feature>
<dbReference type="EMBL" id="GGEC01002062">
    <property type="protein sequence ID" value="MBW82545.1"/>
    <property type="molecule type" value="Transcribed_RNA"/>
</dbReference>
<accession>A0A2P2IMT1</accession>
<evidence type="ECO:0000313" key="2">
    <source>
        <dbReference type="EMBL" id="MBW82545.1"/>
    </source>
</evidence>
<evidence type="ECO:0000256" key="1">
    <source>
        <dbReference type="SAM" id="MobiDB-lite"/>
    </source>
</evidence>